<evidence type="ECO:0000256" key="3">
    <source>
        <dbReference type="ARBA" id="ARBA00022553"/>
    </source>
</evidence>
<evidence type="ECO:0000256" key="4">
    <source>
        <dbReference type="ARBA" id="ARBA00038161"/>
    </source>
</evidence>
<dbReference type="PANTHER" id="PTHR24217">
    <property type="entry name" value="PUTATIVE-RELATED"/>
    <property type="match status" value="1"/>
</dbReference>
<feature type="compositionally biased region" description="Polar residues" evidence="5">
    <location>
        <begin position="331"/>
        <end position="341"/>
    </location>
</feature>
<feature type="region of interest" description="Disordered" evidence="5">
    <location>
        <begin position="375"/>
        <end position="413"/>
    </location>
</feature>
<gene>
    <name evidence="7" type="ORF">APLA_LOCUS8378</name>
</gene>
<dbReference type="GO" id="GO:0015629">
    <property type="term" value="C:actin cytoskeleton"/>
    <property type="evidence" value="ECO:0007669"/>
    <property type="project" value="TreeGrafter"/>
</dbReference>
<dbReference type="GO" id="GO:0005634">
    <property type="term" value="C:nucleus"/>
    <property type="evidence" value="ECO:0007669"/>
    <property type="project" value="TreeGrafter"/>
</dbReference>
<feature type="domain" description="PDZ" evidence="6">
    <location>
        <begin position="11"/>
        <end position="96"/>
    </location>
</feature>
<proteinExistence type="inferred from homology"/>
<dbReference type="InterPro" id="IPR001478">
    <property type="entry name" value="PDZ"/>
</dbReference>
<dbReference type="GO" id="GO:0032233">
    <property type="term" value="P:positive regulation of actin filament bundle assembly"/>
    <property type="evidence" value="ECO:0007669"/>
    <property type="project" value="TreeGrafter"/>
</dbReference>
<comment type="subcellular location">
    <subcellularLocation>
        <location evidence="1">Cytoplasm</location>
    </subcellularLocation>
</comment>
<feature type="region of interest" description="Disordered" evidence="5">
    <location>
        <begin position="86"/>
        <end position="152"/>
    </location>
</feature>
<dbReference type="SUPFAM" id="SSF50156">
    <property type="entry name" value="PDZ domain-like"/>
    <property type="match status" value="1"/>
</dbReference>
<feature type="compositionally biased region" description="Low complexity" evidence="5">
    <location>
        <begin position="467"/>
        <end position="492"/>
    </location>
</feature>
<name>A0A8S0ZXF9_ARCPL</name>
<dbReference type="GO" id="GO:0030018">
    <property type="term" value="C:Z disc"/>
    <property type="evidence" value="ECO:0007669"/>
    <property type="project" value="TreeGrafter"/>
</dbReference>
<evidence type="ECO:0000256" key="5">
    <source>
        <dbReference type="SAM" id="MobiDB-lite"/>
    </source>
</evidence>
<protein>
    <recommendedName>
        <fullName evidence="6">PDZ domain-containing protein</fullName>
    </recommendedName>
</protein>
<dbReference type="Gene3D" id="2.30.42.10">
    <property type="match status" value="1"/>
</dbReference>
<dbReference type="EMBL" id="CADEBD010000308">
    <property type="protein sequence ID" value="CAB3238892.1"/>
    <property type="molecule type" value="Genomic_DNA"/>
</dbReference>
<feature type="region of interest" description="Disordered" evidence="5">
    <location>
        <begin position="453"/>
        <end position="492"/>
    </location>
</feature>
<feature type="compositionally biased region" description="Polar residues" evidence="5">
    <location>
        <begin position="185"/>
        <end position="198"/>
    </location>
</feature>
<comment type="similarity">
    <text evidence="4">Belongs to the synaptopodin family.</text>
</comment>
<keyword evidence="2" id="KW-0963">Cytoplasm</keyword>
<dbReference type="OrthoDB" id="8022549at2759"/>
<dbReference type="GO" id="GO:0003779">
    <property type="term" value="F:actin binding"/>
    <property type="evidence" value="ECO:0007669"/>
    <property type="project" value="TreeGrafter"/>
</dbReference>
<evidence type="ECO:0000313" key="8">
    <source>
        <dbReference type="Proteomes" id="UP000494256"/>
    </source>
</evidence>
<keyword evidence="3" id="KW-0597">Phosphoprotein</keyword>
<dbReference type="InterPro" id="IPR036034">
    <property type="entry name" value="PDZ_sf"/>
</dbReference>
<evidence type="ECO:0000256" key="1">
    <source>
        <dbReference type="ARBA" id="ARBA00004496"/>
    </source>
</evidence>
<feature type="compositionally biased region" description="Low complexity" evidence="5">
    <location>
        <begin position="220"/>
        <end position="237"/>
    </location>
</feature>
<dbReference type="InterPro" id="IPR051976">
    <property type="entry name" value="Synaptopodin_domain"/>
</dbReference>
<feature type="compositionally biased region" description="Polar residues" evidence="5">
    <location>
        <begin position="252"/>
        <end position="269"/>
    </location>
</feature>
<accession>A0A8S0ZXF9</accession>
<evidence type="ECO:0000313" key="7">
    <source>
        <dbReference type="EMBL" id="CAB3238892.1"/>
    </source>
</evidence>
<dbReference type="Proteomes" id="UP000494256">
    <property type="component" value="Unassembled WGS sequence"/>
</dbReference>
<evidence type="ECO:0000256" key="2">
    <source>
        <dbReference type="ARBA" id="ARBA00022490"/>
    </source>
</evidence>
<dbReference type="Pfam" id="PF00595">
    <property type="entry name" value="PDZ"/>
    <property type="match status" value="1"/>
</dbReference>
<feature type="region of interest" description="Disordered" evidence="5">
    <location>
        <begin position="183"/>
        <end position="341"/>
    </location>
</feature>
<organism evidence="7 8">
    <name type="scientific">Arctia plantaginis</name>
    <name type="common">Wood tiger moth</name>
    <name type="synonym">Phalaena plantaginis</name>
    <dbReference type="NCBI Taxonomy" id="874455"/>
    <lineage>
        <taxon>Eukaryota</taxon>
        <taxon>Metazoa</taxon>
        <taxon>Ecdysozoa</taxon>
        <taxon>Arthropoda</taxon>
        <taxon>Hexapoda</taxon>
        <taxon>Insecta</taxon>
        <taxon>Pterygota</taxon>
        <taxon>Neoptera</taxon>
        <taxon>Endopterygota</taxon>
        <taxon>Lepidoptera</taxon>
        <taxon>Glossata</taxon>
        <taxon>Ditrysia</taxon>
        <taxon>Noctuoidea</taxon>
        <taxon>Erebidae</taxon>
        <taxon>Arctiinae</taxon>
        <taxon>Arctia</taxon>
    </lineage>
</organism>
<dbReference type="PANTHER" id="PTHR24217:SF0">
    <property type="entry name" value="PDZ DOMAIN-CONTAINING PROTEIN"/>
    <property type="match status" value="1"/>
</dbReference>
<reference evidence="7 8" key="1">
    <citation type="submission" date="2020-04" db="EMBL/GenBank/DDBJ databases">
        <authorList>
            <person name="Wallbank WR R."/>
            <person name="Pardo Diaz C."/>
            <person name="Kozak K."/>
            <person name="Martin S."/>
            <person name="Jiggins C."/>
            <person name="Moest M."/>
            <person name="Warren A I."/>
            <person name="Byers J.R.P. K."/>
            <person name="Montejo-Kovacevich G."/>
            <person name="Yen C E."/>
        </authorList>
    </citation>
    <scope>NUCLEOTIDE SEQUENCE [LARGE SCALE GENOMIC DNA]</scope>
</reference>
<comment type="caution">
    <text evidence="7">The sequence shown here is derived from an EMBL/GenBank/DDBJ whole genome shotgun (WGS) entry which is preliminary data.</text>
</comment>
<dbReference type="PROSITE" id="PS50106">
    <property type="entry name" value="PDZ"/>
    <property type="match status" value="1"/>
</dbReference>
<evidence type="ECO:0000259" key="6">
    <source>
        <dbReference type="PROSITE" id="PS50106"/>
    </source>
</evidence>
<dbReference type="SMART" id="SM00228">
    <property type="entry name" value="PDZ"/>
    <property type="match status" value="1"/>
</dbReference>
<feature type="compositionally biased region" description="Basic and acidic residues" evidence="5">
    <location>
        <begin position="303"/>
        <end position="330"/>
    </location>
</feature>
<dbReference type="AlphaFoldDB" id="A0A8S0ZXF9"/>
<feature type="region of interest" description="Disordered" evidence="5">
    <location>
        <begin position="1"/>
        <end position="27"/>
    </location>
</feature>
<sequence>MTAKEVELTGGAPWGFRMHGGADQNQPLRISRRYSDTHERNLDVNPGRKASLSGIREGDVISSINGRPTKGMSNSDAHAMLRTAGPMLKLGLNEDRDVSPRRRSIGKGSELKRPSQLIAEVQSDRATPQPPVYATIRPSQSPQYKPSPSPIRASLNSLPAALNSTSLVQSVVQKEEPVRFHPTNPFFTTLPSNYSSASKLPVPNGRTSLSSLDRNKIKTSSSYIDSSSDLKSSSPFSRTSNSGPHSLPFSYHNETQNTNGNVNYTTPSINKEKTDQVSYSRPADQFHDKNLPGHGQNNTKNPFETKRNSDPFEKYLRPNNDFNEKPDSESKTMSNSVSDNNFHLNENITKRSTFIEEKISEVEEVKTIKKIVLNGCDNKDNQNGHSLKFDSPSANGEGKNSDGQPFPRSDSLLCHQSPRCESVLSTPIHDRNEYLNTFNQDERDCTSTRMYASAHKGNRSAEAQTNPVVSKPPVTSPGTPTTAPVTSPTSKSTDWLVLSPIPVTLPKTVIAP</sequence>